<keyword evidence="1" id="KW-1133">Transmembrane helix</keyword>
<evidence type="ECO:0000313" key="3">
    <source>
        <dbReference type="Proteomes" id="UP000572817"/>
    </source>
</evidence>
<keyword evidence="1" id="KW-0472">Membrane</keyword>
<name>A0A8H4N692_9PEZI</name>
<proteinExistence type="predicted"/>
<gene>
    <name evidence="2" type="ORF">GTA08_BOTSDO03537</name>
</gene>
<feature type="transmembrane region" description="Helical" evidence="1">
    <location>
        <begin position="334"/>
        <end position="359"/>
    </location>
</feature>
<accession>A0A8H4N692</accession>
<organism evidence="2 3">
    <name type="scientific">Botryosphaeria dothidea</name>
    <dbReference type="NCBI Taxonomy" id="55169"/>
    <lineage>
        <taxon>Eukaryota</taxon>
        <taxon>Fungi</taxon>
        <taxon>Dikarya</taxon>
        <taxon>Ascomycota</taxon>
        <taxon>Pezizomycotina</taxon>
        <taxon>Dothideomycetes</taxon>
        <taxon>Dothideomycetes incertae sedis</taxon>
        <taxon>Botryosphaeriales</taxon>
        <taxon>Botryosphaeriaceae</taxon>
        <taxon>Botryosphaeria</taxon>
    </lineage>
</organism>
<dbReference type="OrthoDB" id="3540210at2759"/>
<evidence type="ECO:0000256" key="1">
    <source>
        <dbReference type="SAM" id="Phobius"/>
    </source>
</evidence>
<dbReference type="SUPFAM" id="SSF89372">
    <property type="entry name" value="Fucose-specific lectin"/>
    <property type="match status" value="1"/>
</dbReference>
<evidence type="ECO:0000313" key="2">
    <source>
        <dbReference type="EMBL" id="KAF4307451.1"/>
    </source>
</evidence>
<dbReference type="Gene3D" id="2.120.10.70">
    <property type="entry name" value="Fucose-specific lectin"/>
    <property type="match status" value="1"/>
</dbReference>
<keyword evidence="3" id="KW-1185">Reference proteome</keyword>
<dbReference type="EMBL" id="WWBZ02000022">
    <property type="protein sequence ID" value="KAF4307451.1"/>
    <property type="molecule type" value="Genomic_DNA"/>
</dbReference>
<sequence>MCRTKDKNIVFDTGYLDSHEDLGINTPVEDRVLFRRVSACASLVTDGYRRLHNYSEKGTYARYFYGQDLNDDFPNLTDEEKRNLTIEYPVPELSGPHTDFDIRTVDSFVINGSMTNIYSMQPIPPLSPVEADIHFFFLAANSLFFSQPVDDPWYSTHQVIGSRSVMSSSNISGTMDIIVQDEPLSPLACTISEQYCNPNLPEDTRCPRMGGTYESERLAQGIWSSTRQHSVFKWIANINTLISPTLDMVPKTLQAGALTAKYGSQSGMQGPLPDNQWQLETEYWHAASLVALQWYVVSTATGPSDESIKPWLVTLNSTEESSLCDNLKVYNASYINFSVVVLVIILGTGGLLIFISYVVEPFVGFIQERRKHDTYSRLEWATNETLQLQRLGHEELRFGSWKGCAQYVPVTKDDEPLATLDLTDTKHPRLKPASPPCGTLESFSTLLIVKDDRKSSYGSETVDSARETDLTLSAEQNNLHKILFQKRDYTMSSFLHLPNMSRKKLHNNPEDAFGPEDTYSTLELDPSVNLPELSDRRSSNEPPINTCTRHHYPYGLRKRTFWIISIITTLSVIAIAVGTGVGVSSNSSSNRNAKRGWSPDSRLAAANYTDSNGNKFTHVYFQDTAGDIRMIKKDIFNNTWSPSVGLRNINGTRIIPKVGTPIAAGNYLNPNITNSTDFHLRFIDKNHVVRMLYANDMGVDGWKIHEADGTFAASERSGLAAHLYQCSWSANMEVLIFSAFQAGDVFKALLRRPTSFDVGKLVVDVEPAVGSPFATVPIPAKDPSENQTQFLGPNVAIFYRSNAGMLEETYVNTTLNWMTKHALIQKSLEDKSALAAMTQIMGGKITTQVLNTVSSGGVELTYYDDRLAMWKPFGSISSMESVRHFSPIAATQAGRVYAFVDDKDGPALTEWVLI</sequence>
<keyword evidence="1" id="KW-0812">Transmembrane</keyword>
<comment type="caution">
    <text evidence="2">The sequence shown here is derived from an EMBL/GenBank/DDBJ whole genome shotgun (WGS) entry which is preliminary data.</text>
</comment>
<protein>
    <submittedName>
        <fullName evidence="2">Cytochrome p450 protein</fullName>
    </submittedName>
</protein>
<feature type="transmembrane region" description="Helical" evidence="1">
    <location>
        <begin position="561"/>
        <end position="583"/>
    </location>
</feature>
<dbReference type="AlphaFoldDB" id="A0A8H4N692"/>
<dbReference type="Proteomes" id="UP000572817">
    <property type="component" value="Unassembled WGS sequence"/>
</dbReference>
<reference evidence="2" key="1">
    <citation type="submission" date="2020-04" db="EMBL/GenBank/DDBJ databases">
        <title>Genome Assembly and Annotation of Botryosphaeria dothidea sdau 11-99, a Latent Pathogen of Apple Fruit Ring Rot in China.</title>
        <authorList>
            <person name="Yu C."/>
            <person name="Diao Y."/>
            <person name="Lu Q."/>
            <person name="Zhao J."/>
            <person name="Cui S."/>
            <person name="Peng C."/>
            <person name="He B."/>
            <person name="Liu H."/>
        </authorList>
    </citation>
    <scope>NUCLEOTIDE SEQUENCE [LARGE SCALE GENOMIC DNA]</scope>
    <source>
        <strain evidence="2">Sdau11-99</strain>
    </source>
</reference>